<name>A0ABV7VMZ4_9GAMM</name>
<dbReference type="Proteomes" id="UP001595722">
    <property type="component" value="Unassembled WGS sequence"/>
</dbReference>
<sequence length="133" mass="14448">MNEIKATMTDRVQLVAAGNKPSVQADSTSSAAVQAYKAGQVDESGKGLPAMSDKVAEVSKEQVKDAVSKLNDYVQSTERTLDFQLDEDSGRTVIKVFDKESSELIRQIPDELALTLAQKLNDEEPSLLFSAQV</sequence>
<protein>
    <submittedName>
        <fullName evidence="1">Flagellar protein FlaG</fullName>
    </submittedName>
</protein>
<dbReference type="InterPro" id="IPR005186">
    <property type="entry name" value="FlaG"/>
</dbReference>
<evidence type="ECO:0000313" key="1">
    <source>
        <dbReference type="EMBL" id="MFC3678873.1"/>
    </source>
</evidence>
<accession>A0ABV7VMZ4</accession>
<reference evidence="2" key="1">
    <citation type="journal article" date="2019" name="Int. J. Syst. Evol. Microbiol.">
        <title>The Global Catalogue of Microorganisms (GCM) 10K type strain sequencing project: providing services to taxonomists for standard genome sequencing and annotation.</title>
        <authorList>
            <consortium name="The Broad Institute Genomics Platform"/>
            <consortium name="The Broad Institute Genome Sequencing Center for Infectious Disease"/>
            <person name="Wu L."/>
            <person name="Ma J."/>
        </authorList>
    </citation>
    <scope>NUCLEOTIDE SEQUENCE [LARGE SCALE GENOMIC DNA]</scope>
    <source>
        <strain evidence="2">KCTC 42424</strain>
    </source>
</reference>
<dbReference type="RefSeq" id="WP_376864418.1">
    <property type="nucleotide sequence ID" value="NZ_JBHRYB010000001.1"/>
</dbReference>
<dbReference type="PANTHER" id="PTHR37166">
    <property type="entry name" value="PROTEIN FLAG"/>
    <property type="match status" value="1"/>
</dbReference>
<keyword evidence="1" id="KW-0969">Cilium</keyword>
<evidence type="ECO:0000313" key="2">
    <source>
        <dbReference type="Proteomes" id="UP001595722"/>
    </source>
</evidence>
<dbReference type="PANTHER" id="PTHR37166:SF1">
    <property type="entry name" value="PROTEIN FLAG"/>
    <property type="match status" value="1"/>
</dbReference>
<dbReference type="EMBL" id="JBHRYB010000001">
    <property type="protein sequence ID" value="MFC3678873.1"/>
    <property type="molecule type" value="Genomic_DNA"/>
</dbReference>
<gene>
    <name evidence="1" type="ORF">ACFOMG_01945</name>
</gene>
<dbReference type="SUPFAM" id="SSF160214">
    <property type="entry name" value="FlaG-like"/>
    <property type="match status" value="1"/>
</dbReference>
<keyword evidence="1" id="KW-0966">Cell projection</keyword>
<organism evidence="1 2">
    <name type="scientific">Bacterioplanoides pacificum</name>
    <dbReference type="NCBI Taxonomy" id="1171596"/>
    <lineage>
        <taxon>Bacteria</taxon>
        <taxon>Pseudomonadati</taxon>
        <taxon>Pseudomonadota</taxon>
        <taxon>Gammaproteobacteria</taxon>
        <taxon>Oceanospirillales</taxon>
        <taxon>Oceanospirillaceae</taxon>
        <taxon>Bacterioplanoides</taxon>
    </lineage>
</organism>
<dbReference type="Gene3D" id="3.30.160.170">
    <property type="entry name" value="FlaG-like"/>
    <property type="match status" value="1"/>
</dbReference>
<dbReference type="InterPro" id="IPR035924">
    <property type="entry name" value="FlaG-like_sf"/>
</dbReference>
<comment type="caution">
    <text evidence="1">The sequence shown here is derived from an EMBL/GenBank/DDBJ whole genome shotgun (WGS) entry which is preliminary data.</text>
</comment>
<keyword evidence="2" id="KW-1185">Reference proteome</keyword>
<dbReference type="Pfam" id="PF03646">
    <property type="entry name" value="FlaG"/>
    <property type="match status" value="1"/>
</dbReference>
<keyword evidence="1" id="KW-0282">Flagellum</keyword>
<proteinExistence type="predicted"/>